<name>A0ABP3G1S5_9BACI</name>
<feature type="domain" description="NAD-dependent epimerase/dehydratase" evidence="1">
    <location>
        <begin position="4"/>
        <end position="227"/>
    </location>
</feature>
<dbReference type="Gene3D" id="3.40.50.720">
    <property type="entry name" value="NAD(P)-binding Rossmann-like Domain"/>
    <property type="match status" value="1"/>
</dbReference>
<accession>A0ABP3G1S5</accession>
<dbReference type="InterPro" id="IPR001509">
    <property type="entry name" value="Epimerase_deHydtase"/>
</dbReference>
<keyword evidence="3" id="KW-1185">Reference proteome</keyword>
<dbReference type="RefSeq" id="WP_343798684.1">
    <property type="nucleotide sequence ID" value="NZ_BAAADJ010000021.1"/>
</dbReference>
<evidence type="ECO:0000313" key="2">
    <source>
        <dbReference type="EMBL" id="GAA0329407.1"/>
    </source>
</evidence>
<comment type="caution">
    <text evidence="2">The sequence shown here is derived from an EMBL/GenBank/DDBJ whole genome shotgun (WGS) entry which is preliminary data.</text>
</comment>
<proteinExistence type="predicted"/>
<dbReference type="EMBL" id="BAAADJ010000021">
    <property type="protein sequence ID" value="GAA0329407.1"/>
    <property type="molecule type" value="Genomic_DNA"/>
</dbReference>
<dbReference type="InterPro" id="IPR051783">
    <property type="entry name" value="NAD(P)-dependent_oxidoreduct"/>
</dbReference>
<gene>
    <name evidence="2" type="ORF">GCM10008967_19880</name>
</gene>
<dbReference type="InterPro" id="IPR036291">
    <property type="entry name" value="NAD(P)-bd_dom_sf"/>
</dbReference>
<evidence type="ECO:0000259" key="1">
    <source>
        <dbReference type="Pfam" id="PF01370"/>
    </source>
</evidence>
<dbReference type="PANTHER" id="PTHR48079">
    <property type="entry name" value="PROTEIN YEEZ"/>
    <property type="match status" value="1"/>
</dbReference>
<evidence type="ECO:0000313" key="3">
    <source>
        <dbReference type="Proteomes" id="UP001500782"/>
    </source>
</evidence>
<dbReference type="SUPFAM" id="SSF51735">
    <property type="entry name" value="NAD(P)-binding Rossmann-fold domains"/>
    <property type="match status" value="1"/>
</dbReference>
<protein>
    <submittedName>
        <fullName evidence="2">NAD(P)-dependent oxidoreductase</fullName>
    </submittedName>
</protein>
<sequence length="329" mass="37700">MKKILVTGATGFLGGHLVRYLSKKGYTVTGTGRNLQKGEWLKEEGISFVPGDLQQKDFCQELVRNHHYIIHCAALSEPWGDYQSFYTANVTVTENLLKSAREHGVKRFIHVSTPSIYFRYNDATNVKETAELPKRFANHYAHTKYIAEQKVKQYQEKGLETIIIRPRGLFGPEDSTILPRLLTLNKTKGIPLFNNGKTLIDLTYVENVAHALELSLEKGEVGQTYNISNGEPYSFKSLCDLLFTHLKINVQYKKLPYPVIFRVAYFLEAIYQLPFIKKEPFITRYSVSVLGNSQTLSIEKARKELGYEPLISIEEGIIHYANWYKSIYS</sequence>
<dbReference type="Proteomes" id="UP001500782">
    <property type="component" value="Unassembled WGS sequence"/>
</dbReference>
<dbReference type="PANTHER" id="PTHR48079:SF6">
    <property type="entry name" value="NAD(P)-BINDING DOMAIN-CONTAINING PROTEIN-RELATED"/>
    <property type="match status" value="1"/>
</dbReference>
<dbReference type="Pfam" id="PF01370">
    <property type="entry name" value="Epimerase"/>
    <property type="match status" value="1"/>
</dbReference>
<reference evidence="3" key="1">
    <citation type="journal article" date="2019" name="Int. J. Syst. Evol. Microbiol.">
        <title>The Global Catalogue of Microorganisms (GCM) 10K type strain sequencing project: providing services to taxonomists for standard genome sequencing and annotation.</title>
        <authorList>
            <consortium name="The Broad Institute Genomics Platform"/>
            <consortium name="The Broad Institute Genome Sequencing Center for Infectious Disease"/>
            <person name="Wu L."/>
            <person name="Ma J."/>
        </authorList>
    </citation>
    <scope>NUCLEOTIDE SEQUENCE [LARGE SCALE GENOMIC DNA]</scope>
    <source>
        <strain evidence="3">JCM 9731</strain>
    </source>
</reference>
<organism evidence="2 3">
    <name type="scientific">Bacillus carboniphilus</name>
    <dbReference type="NCBI Taxonomy" id="86663"/>
    <lineage>
        <taxon>Bacteria</taxon>
        <taxon>Bacillati</taxon>
        <taxon>Bacillota</taxon>
        <taxon>Bacilli</taxon>
        <taxon>Bacillales</taxon>
        <taxon>Bacillaceae</taxon>
        <taxon>Bacillus</taxon>
    </lineage>
</organism>